<name>A0ACC0V216_9HYPO</name>
<protein>
    <submittedName>
        <fullName evidence="1">Uncharacterized protein</fullName>
    </submittedName>
</protein>
<keyword evidence="2" id="KW-1185">Reference proteome</keyword>
<reference evidence="1" key="1">
    <citation type="submission" date="2022-10" db="EMBL/GenBank/DDBJ databases">
        <title>Complete Genome of Trichothecium roseum strain YXFP-22015, a Plant Pathogen Isolated from Citrus.</title>
        <authorList>
            <person name="Wang Y."/>
            <person name="Zhu L."/>
        </authorList>
    </citation>
    <scope>NUCLEOTIDE SEQUENCE</scope>
    <source>
        <strain evidence="1">YXFP-22015</strain>
    </source>
</reference>
<proteinExistence type="predicted"/>
<dbReference type="Proteomes" id="UP001163324">
    <property type="component" value="Chromosome 4"/>
</dbReference>
<sequence length="261" mass="28303">MAFIRRYEPSDFEATAHICRETLASSLLGSEPARRLAPYVWTHQYTHLSPSTCFVLDDGSGSGTGSVVGYCVGTADVDGFVAGYGSYVREVLEPSGEISRPGNVTDGEPEPWRVPADKGNGEGGGGKDVPNGTRLAQMAYNPAWLLRAGNEDLRAAGYGGATMHVNLLPGWQGRGWGGLLVGRFLEAVKGEMEKKQREVKKEEGGKEEEEVVDGTRGLWIGVAGENGRVVPFYERLGFRVWDRGEGGIRMVRDIPLGEQQQ</sequence>
<evidence type="ECO:0000313" key="2">
    <source>
        <dbReference type="Proteomes" id="UP001163324"/>
    </source>
</evidence>
<comment type="caution">
    <text evidence="1">The sequence shown here is derived from an EMBL/GenBank/DDBJ whole genome shotgun (WGS) entry which is preliminary data.</text>
</comment>
<organism evidence="1 2">
    <name type="scientific">Trichothecium roseum</name>
    <dbReference type="NCBI Taxonomy" id="47278"/>
    <lineage>
        <taxon>Eukaryota</taxon>
        <taxon>Fungi</taxon>
        <taxon>Dikarya</taxon>
        <taxon>Ascomycota</taxon>
        <taxon>Pezizomycotina</taxon>
        <taxon>Sordariomycetes</taxon>
        <taxon>Hypocreomycetidae</taxon>
        <taxon>Hypocreales</taxon>
        <taxon>Hypocreales incertae sedis</taxon>
        <taxon>Trichothecium</taxon>
    </lineage>
</organism>
<accession>A0ACC0V216</accession>
<evidence type="ECO:0000313" key="1">
    <source>
        <dbReference type="EMBL" id="KAI9900473.1"/>
    </source>
</evidence>
<gene>
    <name evidence="1" type="ORF">N3K66_004735</name>
</gene>
<dbReference type="EMBL" id="CM047943">
    <property type="protein sequence ID" value="KAI9900473.1"/>
    <property type="molecule type" value="Genomic_DNA"/>
</dbReference>